<feature type="compositionally biased region" description="Basic and acidic residues" evidence="1">
    <location>
        <begin position="330"/>
        <end position="346"/>
    </location>
</feature>
<protein>
    <submittedName>
        <fullName evidence="5">B-block binding subunit of TFIIIC domain-containing protein</fullName>
    </submittedName>
    <submittedName>
        <fullName evidence="4">B-block_TFIIIC domain-containing protein</fullName>
    </submittedName>
</protein>
<accession>A0A0K0E3L3</accession>
<evidence type="ECO:0000256" key="1">
    <source>
        <dbReference type="SAM" id="MobiDB-lite"/>
    </source>
</evidence>
<dbReference type="GO" id="GO:0003677">
    <property type="term" value="F:DNA binding"/>
    <property type="evidence" value="ECO:0007669"/>
    <property type="project" value="InterPro"/>
</dbReference>
<organism evidence="4">
    <name type="scientific">Strongyloides stercoralis</name>
    <name type="common">Threadworm</name>
    <dbReference type="NCBI Taxonomy" id="6248"/>
    <lineage>
        <taxon>Eukaryota</taxon>
        <taxon>Metazoa</taxon>
        <taxon>Ecdysozoa</taxon>
        <taxon>Nematoda</taxon>
        <taxon>Chromadorea</taxon>
        <taxon>Rhabditida</taxon>
        <taxon>Tylenchina</taxon>
        <taxon>Panagrolaimomorpha</taxon>
        <taxon>Strongyloidoidea</taxon>
        <taxon>Strongyloididae</taxon>
        <taxon>Strongyloides</taxon>
    </lineage>
</organism>
<dbReference type="GO" id="GO:0006384">
    <property type="term" value="P:transcription initiation at RNA polymerase III promoter"/>
    <property type="evidence" value="ECO:0007669"/>
    <property type="project" value="InterPro"/>
</dbReference>
<evidence type="ECO:0000313" key="3">
    <source>
        <dbReference type="Proteomes" id="UP000035681"/>
    </source>
</evidence>
<evidence type="ECO:0000313" key="5">
    <source>
        <dbReference type="WBParaSite" id="TCONS_00005734.p1"/>
    </source>
</evidence>
<dbReference type="WBParaSite" id="TCONS_00005734.p1">
    <property type="protein sequence ID" value="TCONS_00005734.p1"/>
    <property type="gene ID" value="XLOC_003982"/>
</dbReference>
<feature type="compositionally biased region" description="Low complexity" evidence="1">
    <location>
        <begin position="357"/>
        <end position="369"/>
    </location>
</feature>
<evidence type="ECO:0000313" key="4">
    <source>
        <dbReference type="WBParaSite" id="SSTP_0000408500.1"/>
    </source>
</evidence>
<dbReference type="Proteomes" id="UP000035681">
    <property type="component" value="Unplaced"/>
</dbReference>
<dbReference type="Pfam" id="PF24101">
    <property type="entry name" value="WHD_GTF3C1"/>
    <property type="match status" value="1"/>
</dbReference>
<dbReference type="InterPro" id="IPR044210">
    <property type="entry name" value="Tfc3-like"/>
</dbReference>
<dbReference type="AlphaFoldDB" id="A0A0K0E3L3"/>
<dbReference type="InterPro" id="IPR056467">
    <property type="entry name" value="eWH_GTF3C1"/>
</dbReference>
<dbReference type="STRING" id="6248.A0A0K0E3L3"/>
<reference evidence="4" key="1">
    <citation type="submission" date="2015-08" db="UniProtKB">
        <authorList>
            <consortium name="WormBaseParasite"/>
        </authorList>
    </citation>
    <scope>IDENTIFICATION</scope>
</reference>
<name>A0A0K0E3L3_STRER</name>
<dbReference type="PANTHER" id="PTHR15180">
    <property type="entry name" value="GENERAL TRANSCRIPTION FACTOR 3C POLYPEPTIDE 1"/>
    <property type="match status" value="1"/>
</dbReference>
<proteinExistence type="predicted"/>
<keyword evidence="3" id="KW-1185">Reference proteome</keyword>
<dbReference type="WBParaSite" id="SSTP_0000408500.1">
    <property type="protein sequence ID" value="SSTP_0000408500.1"/>
    <property type="gene ID" value="SSTP_0000408500"/>
</dbReference>
<dbReference type="GO" id="GO:0000127">
    <property type="term" value="C:transcription factor TFIIIC complex"/>
    <property type="evidence" value="ECO:0007669"/>
    <property type="project" value="InterPro"/>
</dbReference>
<feature type="region of interest" description="Disordered" evidence="1">
    <location>
        <begin position="301"/>
        <end position="376"/>
    </location>
</feature>
<dbReference type="GO" id="GO:0042791">
    <property type="term" value="P:5S class rRNA transcription by RNA polymerase III"/>
    <property type="evidence" value="ECO:0007669"/>
    <property type="project" value="TreeGrafter"/>
</dbReference>
<evidence type="ECO:0000259" key="2">
    <source>
        <dbReference type="Pfam" id="PF24101"/>
    </source>
</evidence>
<dbReference type="PANTHER" id="PTHR15180:SF1">
    <property type="entry name" value="GENERAL TRANSCRIPTION FACTOR 3C POLYPEPTIDE 1"/>
    <property type="match status" value="1"/>
</dbReference>
<feature type="domain" description="GTF3C1 extended winged-helix" evidence="2">
    <location>
        <begin position="179"/>
        <end position="288"/>
    </location>
</feature>
<sequence length="1439" mass="165578">MTSESDVYKTIVVTPRSSRILKEEKASDTSFIGTAVVGEEAASQYSERYYKYDPKNWNPMLLYRTPTDVINQVLREAGGDGADRYEIGHALGVNCHIKSGNRIVSQYIQELTKSFPNEVGQFHKMNGKIRSIRYYIKEGHVNAFQVLYDEFKEITGRDCPFKCGDVFKFPGANLNTLRLSDITLKRMNYVLKKLEDEKVVVTYFRLVKHIQDIESKEGYKYQMDKKSLVKIIVALERKGLLKITESVVNYGDSEISVKCVCHRSIVDKNDPLIPIAIANLIKIYESESRLFPSGQLRCSTSGKQNIEDEDPKKKAQRLASAEKKRLKRLRDKELRNSNNHSKDIKPPKSKRRKESTTDSSSGSEMSSESNVECEEDTNENVSIRKIIKINKFIANQGKSMKLMMLHELLFHFVNGYKDGIKSYQDRFPRVNEVKLEVVGRPEEELDVSSLASSQSKRVIHCMESTDFKIPINEIPIVINEESIYRFVPPLAPSTDIPDGWFSISEVLNILPLTVIAFISKYSNDYPILMEFLKDPIKRYILYADLPPIFRHKIFPISKLTRVIEHKLMLLAAMGLVTLSKKDDDKKEVEVDTAQDLFYLAKVKTVKDTSTAPPGYMKITGNMNEYKSYIHKLDSLDRVMKFWHHVRAISLSTHFSFKRLLEDGDLECNRQFLTGLVEKDKYRRVIQQYDEELILNDSDNGCAGFHPSLFMHLKRHWDINTGPDDIFKWFSAKLALSGESVKEFIQQSVAKLSNGWNSCIHLLMASDGVVYKGYKKRQTKIPDPNYTGLPILKRISTQSLSNNRKHKKVNGESVIDDKGYLIVKRSKTKRKHLDDKDIRVIQDRTQLRVKYTKREKDLLIMIRAVSYFLKPIYRIWVTPSLIRDLMHNYVPESRTKTIQNILSAGTREIAKSQGRIEFYKYISIFEGSPGMLEIKGKMVDITKSEGNDSVNDNVFLDAFNCAYSIIFDDDKNVPESSVSDEDFFNYYKEKNEEIIDGDALVSIDIFAPPKNLTDIQQELSFHVMLSSLLHNTTESFSDESIKIEKLAFTLIKSRLSDVLIKMKSESIICKPKGMEQMLNNDSIVVSASMAILSTHFRYMFNVRYHSDIISQSISDYKNIIETKDCTNTYTPGGLVLIGDLMESRGMHSSVTVGKEFTKIIDMEEELGGNSGLKRNKHLESANMMLDDIHLKYTDIPKLNFKTVDPIKVASEMIQRVPLNEIKWLDEKTFIKDFEKDPVRKTQLLNLFPKLKEATNIGLTADEISDIVKLNFEETLELLDILIKKKLIFVCGIDKKRYISIRYSTDWVVASEDRICFMMRPWLNSKGEVNISILKWMSECILLKIIDNPGISIKSLCLTYGTILRPNLVFEILEFLEKINTVTLERKPSSGSIILDPFTKQKKMTMLWEVQPFHNALTRFAQTFANVDYKPLFTKECYQYL</sequence>